<dbReference type="EMBL" id="CVRI01000020">
    <property type="protein sequence ID" value="CRK90959.1"/>
    <property type="molecule type" value="Genomic_DNA"/>
</dbReference>
<evidence type="ECO:0000313" key="2">
    <source>
        <dbReference type="Proteomes" id="UP000183832"/>
    </source>
</evidence>
<evidence type="ECO:0000313" key="1">
    <source>
        <dbReference type="EMBL" id="CRK90959.1"/>
    </source>
</evidence>
<accession>A0A1J1HSC7</accession>
<proteinExistence type="predicted"/>
<sequence>MVSITKELNVIDLNSVLIFTSFVTPKSHVEHLHLTTCLKHDKTKFFLFTESSKWLRESWEIEQQNVSCCRNKWRKNFPTLPNDFFTVKAVSSPFVLNSV</sequence>
<protein>
    <submittedName>
        <fullName evidence="1">CLUMA_CG004648, isoform A</fullName>
    </submittedName>
</protein>
<keyword evidence="2" id="KW-1185">Reference proteome</keyword>
<dbReference type="AlphaFoldDB" id="A0A1J1HSC7"/>
<organism evidence="1 2">
    <name type="scientific">Clunio marinus</name>
    <dbReference type="NCBI Taxonomy" id="568069"/>
    <lineage>
        <taxon>Eukaryota</taxon>
        <taxon>Metazoa</taxon>
        <taxon>Ecdysozoa</taxon>
        <taxon>Arthropoda</taxon>
        <taxon>Hexapoda</taxon>
        <taxon>Insecta</taxon>
        <taxon>Pterygota</taxon>
        <taxon>Neoptera</taxon>
        <taxon>Endopterygota</taxon>
        <taxon>Diptera</taxon>
        <taxon>Nematocera</taxon>
        <taxon>Chironomoidea</taxon>
        <taxon>Chironomidae</taxon>
        <taxon>Clunio</taxon>
    </lineage>
</organism>
<gene>
    <name evidence="1" type="ORF">CLUMA_CG004648</name>
</gene>
<reference evidence="1 2" key="1">
    <citation type="submission" date="2015-04" db="EMBL/GenBank/DDBJ databases">
        <authorList>
            <person name="Syromyatnikov M.Y."/>
            <person name="Popov V.N."/>
        </authorList>
    </citation>
    <scope>NUCLEOTIDE SEQUENCE [LARGE SCALE GENOMIC DNA]</scope>
</reference>
<dbReference type="Proteomes" id="UP000183832">
    <property type="component" value="Unassembled WGS sequence"/>
</dbReference>
<name>A0A1J1HSC7_9DIPT</name>